<dbReference type="FunFam" id="1.25.40.10:FF:000796">
    <property type="entry name" value="Crooked neck pre-mRNA splicing factor 1"/>
    <property type="match status" value="1"/>
</dbReference>
<comment type="subcellular location">
    <subcellularLocation>
        <location evidence="1">Nucleus</location>
    </subcellularLocation>
</comment>
<dbReference type="SUPFAM" id="SSF48452">
    <property type="entry name" value="TPR-like"/>
    <property type="match status" value="2"/>
</dbReference>
<feature type="repeat" description="TPR" evidence="10">
    <location>
        <begin position="71"/>
        <end position="104"/>
    </location>
</feature>
<dbReference type="Pfam" id="PF02184">
    <property type="entry name" value="HAT"/>
    <property type="match status" value="1"/>
</dbReference>
<evidence type="ECO:0000256" key="4">
    <source>
        <dbReference type="ARBA" id="ARBA00022664"/>
    </source>
</evidence>
<dbReference type="InterPro" id="IPR019734">
    <property type="entry name" value="TPR_rpt"/>
</dbReference>
<keyword evidence="6" id="KW-0677">Repeat</keyword>
<dbReference type="InterPro" id="IPR045075">
    <property type="entry name" value="Syf1-like"/>
</dbReference>
<reference evidence="13" key="1">
    <citation type="submission" date="2020-05" db="EMBL/GenBank/DDBJ databases">
        <title>Phylogenomic resolution of chytrid fungi.</title>
        <authorList>
            <person name="Stajich J.E."/>
            <person name="Amses K."/>
            <person name="Simmons R."/>
            <person name="Seto K."/>
            <person name="Myers J."/>
            <person name="Bonds A."/>
            <person name="Quandt C.A."/>
            <person name="Barry K."/>
            <person name="Liu P."/>
            <person name="Grigoriev I."/>
            <person name="Longcore J.E."/>
            <person name="James T.Y."/>
        </authorList>
    </citation>
    <scope>NUCLEOTIDE SEQUENCE</scope>
    <source>
        <strain evidence="13">JEL0476</strain>
    </source>
</reference>
<dbReference type="GO" id="GO:0071007">
    <property type="term" value="C:U2-type catalytic step 2 spliceosome"/>
    <property type="evidence" value="ECO:0007669"/>
    <property type="project" value="TreeGrafter"/>
</dbReference>
<dbReference type="GO" id="GO:0071011">
    <property type="term" value="C:precatalytic spliceosome"/>
    <property type="evidence" value="ECO:0007669"/>
    <property type="project" value="TreeGrafter"/>
</dbReference>
<keyword evidence="5" id="KW-0747">Spliceosome</keyword>
<dbReference type="SMART" id="SM00386">
    <property type="entry name" value="HAT"/>
    <property type="match status" value="14"/>
</dbReference>
<dbReference type="EMBL" id="JADGJW010000374">
    <property type="protein sequence ID" value="KAJ3218569.1"/>
    <property type="molecule type" value="Genomic_DNA"/>
</dbReference>
<evidence type="ECO:0000256" key="9">
    <source>
        <dbReference type="ARBA" id="ARBA00037040"/>
    </source>
</evidence>
<keyword evidence="14" id="KW-1185">Reference proteome</keyword>
<sequence length="705" mass="85385">MSDRRIPKVKNKNPAARQITAEQILREATERQERSKPIPQQHIADQEELNDYRLKKRKGFEDYIRANRTHISSWLKYAAWEELQGQFERSRSVFERALQVEPRNQTLWLKYAEMEMKNKNVNHARNVFDRAVSVLPRIDMFWYKYTYMEEMLDNIQGCRLVFERWMKWEPNDDAWMAYVKFEQRYKEKENARNVFQRFVNTHPLPKNWIKWSKFEENLGEIDKARLIYEQCGETLGEEHLDQNLYVSFAKFEIRQKEFERARMIYKFALEKLPKEKQENLNNSYTQFEKQYGGKEGIEDVVTNKRRVKYENDIQNNPNNYDVWFDYARLEESVGDEVRIRDIYERALAQIPLIKEKRYWRRYVYIWLFYACWEESIAKNVERAGEIYSKLIDLIPHKTFTFAKVWLLQAKYFIRLKELTKARKVLGRAIGMCPKDKLFKGYIELEVELREFDRARMIYQKFLEYKPNNCYAWVKYCDLEKTLGDYPRTRGIFEIAIGQNDLDMPEVLWKSYIDFEVEEKEYDNVRKLYERLLEKTPHVKVWISYAKFELLTKEENEENTENEDNSQGILRSREIFQKAYNYLKQNGLESSKEDRQILLENWKQVEIENNSSKEFVDKVASMFPKIVKKRKKLEDGTGWEEYFDYIFPDDEVDKTNFKLLEMAQKWKMGEMKIEKKTDEDEEESDNEESDEEENEEGEESGDEDSS</sequence>
<evidence type="ECO:0000259" key="12">
    <source>
        <dbReference type="Pfam" id="PF23233"/>
    </source>
</evidence>
<feature type="domain" description="Pre-mRNA-splicing factor Syf1-like N-terminal HAT-repeats" evidence="12">
    <location>
        <begin position="59"/>
        <end position="203"/>
    </location>
</feature>
<feature type="compositionally biased region" description="Acidic residues" evidence="11">
    <location>
        <begin position="678"/>
        <end position="705"/>
    </location>
</feature>
<gene>
    <name evidence="13" type="primary">CRNKL1</name>
    <name evidence="13" type="ORF">HK099_005015</name>
</gene>
<protein>
    <submittedName>
        <fullName evidence="13">Crooked neck-like protein 1</fullName>
    </submittedName>
</protein>
<comment type="caution">
    <text evidence="13">The sequence shown here is derived from an EMBL/GenBank/DDBJ whole genome shotgun (WGS) entry which is preliminary data.</text>
</comment>
<dbReference type="InterPro" id="IPR011990">
    <property type="entry name" value="TPR-like_helical_dom_sf"/>
</dbReference>
<feature type="region of interest" description="Disordered" evidence="11">
    <location>
        <begin position="1"/>
        <end position="20"/>
    </location>
</feature>
<dbReference type="PROSITE" id="PS50005">
    <property type="entry name" value="TPR"/>
    <property type="match status" value="1"/>
</dbReference>
<comment type="subunit">
    <text evidence="3">Associated with the spliceosome.</text>
</comment>
<comment type="similarity">
    <text evidence="2">Belongs to the crooked-neck family.</text>
</comment>
<evidence type="ECO:0000256" key="6">
    <source>
        <dbReference type="ARBA" id="ARBA00022737"/>
    </source>
</evidence>
<name>A0AAD5U269_9FUNG</name>
<comment type="function">
    <text evidence="9">Involved in pre-mRNA splicing and cell cycle progression. Required for the spliceosome assembly and initiation of the DNA replication.</text>
</comment>
<evidence type="ECO:0000256" key="8">
    <source>
        <dbReference type="ARBA" id="ARBA00023242"/>
    </source>
</evidence>
<evidence type="ECO:0000313" key="13">
    <source>
        <dbReference type="EMBL" id="KAJ3218569.1"/>
    </source>
</evidence>
<keyword evidence="10" id="KW-0802">TPR repeat</keyword>
<evidence type="ECO:0000256" key="10">
    <source>
        <dbReference type="PROSITE-ProRule" id="PRU00339"/>
    </source>
</evidence>
<evidence type="ECO:0000313" key="14">
    <source>
        <dbReference type="Proteomes" id="UP001211065"/>
    </source>
</evidence>
<evidence type="ECO:0000256" key="2">
    <source>
        <dbReference type="ARBA" id="ARBA00008644"/>
    </source>
</evidence>
<dbReference type="InterPro" id="IPR003107">
    <property type="entry name" value="HAT"/>
</dbReference>
<dbReference type="Pfam" id="PF23233">
    <property type="entry name" value="HAT_Syf1_CNRKL1_N"/>
    <property type="match status" value="2"/>
</dbReference>
<dbReference type="GO" id="GO:0000974">
    <property type="term" value="C:Prp19 complex"/>
    <property type="evidence" value="ECO:0007669"/>
    <property type="project" value="TreeGrafter"/>
</dbReference>
<evidence type="ECO:0000256" key="11">
    <source>
        <dbReference type="SAM" id="MobiDB-lite"/>
    </source>
</evidence>
<dbReference type="GO" id="GO:0000245">
    <property type="term" value="P:spliceosomal complex assembly"/>
    <property type="evidence" value="ECO:0007669"/>
    <property type="project" value="TreeGrafter"/>
</dbReference>
<feature type="region of interest" description="Disordered" evidence="11">
    <location>
        <begin position="669"/>
        <end position="705"/>
    </location>
</feature>
<dbReference type="InterPro" id="IPR055433">
    <property type="entry name" value="HAT_Syf1-like_N"/>
</dbReference>
<dbReference type="PANTHER" id="PTHR11246:SF3">
    <property type="entry name" value="CROOKED NECK-LIKE PROTEIN 1"/>
    <property type="match status" value="1"/>
</dbReference>
<keyword evidence="8" id="KW-0539">Nucleus</keyword>
<accession>A0AAD5U269</accession>
<keyword evidence="4" id="KW-0507">mRNA processing</keyword>
<keyword evidence="7" id="KW-0508">mRNA splicing</keyword>
<dbReference type="FunFam" id="1.25.40.10:FF:000048">
    <property type="entry name" value="Cell cycle control protein"/>
    <property type="match status" value="1"/>
</dbReference>
<evidence type="ECO:0000256" key="7">
    <source>
        <dbReference type="ARBA" id="ARBA00023187"/>
    </source>
</evidence>
<dbReference type="FunFam" id="1.25.40.10:FF:000306">
    <property type="entry name" value="Cell cycle control protein cwf4"/>
    <property type="match status" value="1"/>
</dbReference>
<evidence type="ECO:0000256" key="1">
    <source>
        <dbReference type="ARBA" id="ARBA00004123"/>
    </source>
</evidence>
<organism evidence="13 14">
    <name type="scientific">Clydaea vesicula</name>
    <dbReference type="NCBI Taxonomy" id="447962"/>
    <lineage>
        <taxon>Eukaryota</taxon>
        <taxon>Fungi</taxon>
        <taxon>Fungi incertae sedis</taxon>
        <taxon>Chytridiomycota</taxon>
        <taxon>Chytridiomycota incertae sedis</taxon>
        <taxon>Chytridiomycetes</taxon>
        <taxon>Lobulomycetales</taxon>
        <taxon>Lobulomycetaceae</taxon>
        <taxon>Clydaea</taxon>
    </lineage>
</organism>
<proteinExistence type="inferred from homology"/>
<feature type="domain" description="Pre-mRNA-splicing factor Syf1-like N-terminal HAT-repeats" evidence="12">
    <location>
        <begin position="307"/>
        <end position="466"/>
    </location>
</feature>
<evidence type="ECO:0000256" key="5">
    <source>
        <dbReference type="ARBA" id="ARBA00022728"/>
    </source>
</evidence>
<evidence type="ECO:0000256" key="3">
    <source>
        <dbReference type="ARBA" id="ARBA00011524"/>
    </source>
</evidence>
<dbReference type="GO" id="GO:0071014">
    <property type="term" value="C:post-mRNA release spliceosomal complex"/>
    <property type="evidence" value="ECO:0007669"/>
    <property type="project" value="TreeGrafter"/>
</dbReference>
<dbReference type="PANTHER" id="PTHR11246">
    <property type="entry name" value="PRE-MRNA SPLICING FACTOR"/>
    <property type="match status" value="1"/>
</dbReference>
<dbReference type="AlphaFoldDB" id="A0AAD5U269"/>
<dbReference type="Gene3D" id="1.25.40.10">
    <property type="entry name" value="Tetratricopeptide repeat domain"/>
    <property type="match status" value="3"/>
</dbReference>
<dbReference type="Proteomes" id="UP001211065">
    <property type="component" value="Unassembled WGS sequence"/>
</dbReference>